<dbReference type="EMBL" id="PRLP01000073">
    <property type="protein sequence ID" value="PPC75698.1"/>
    <property type="molecule type" value="Genomic_DNA"/>
</dbReference>
<protein>
    <recommendedName>
        <fullName evidence="9">TRAP transporter small permease protein</fullName>
    </recommendedName>
</protein>
<sequence>MNNNKISLAASKQSARSWCDCIVWFDRLVAHLTSVAVGIAAAAILVSLVLISYSVVMRYLFNAPPTWVDSIVGFLLIGIVMCSAADALRKGKHICVDLLTDQLTGKGKRIAALWGLLFVAIFAVFLIVDGWRTASFSKMLGIMTTGHLEIPIYSIQLLIPFGGIMLLLNCIALALRVLSGQNVVMHESLHGMSQPVTEASRPTSPKED</sequence>
<evidence type="ECO:0000256" key="3">
    <source>
        <dbReference type="ARBA" id="ARBA00022475"/>
    </source>
</evidence>
<evidence type="ECO:0000256" key="1">
    <source>
        <dbReference type="ARBA" id="ARBA00004429"/>
    </source>
</evidence>
<evidence type="ECO:0000256" key="2">
    <source>
        <dbReference type="ARBA" id="ARBA00022448"/>
    </source>
</evidence>
<evidence type="ECO:0000256" key="4">
    <source>
        <dbReference type="ARBA" id="ARBA00022519"/>
    </source>
</evidence>
<dbReference type="OrthoDB" id="9791324at2"/>
<feature type="transmembrane region" description="Helical" evidence="9">
    <location>
        <begin position="67"/>
        <end position="89"/>
    </location>
</feature>
<evidence type="ECO:0000256" key="9">
    <source>
        <dbReference type="RuleBase" id="RU369079"/>
    </source>
</evidence>
<keyword evidence="4 9" id="KW-0997">Cell inner membrane</keyword>
<evidence type="ECO:0000256" key="7">
    <source>
        <dbReference type="ARBA" id="ARBA00023136"/>
    </source>
</evidence>
<feature type="transmembrane region" description="Helical" evidence="9">
    <location>
        <begin position="35"/>
        <end position="61"/>
    </location>
</feature>
<evidence type="ECO:0000256" key="5">
    <source>
        <dbReference type="ARBA" id="ARBA00022692"/>
    </source>
</evidence>
<dbReference type="GO" id="GO:0015740">
    <property type="term" value="P:C4-dicarboxylate transport"/>
    <property type="evidence" value="ECO:0007669"/>
    <property type="project" value="TreeGrafter"/>
</dbReference>
<evidence type="ECO:0000256" key="8">
    <source>
        <dbReference type="ARBA" id="ARBA00038436"/>
    </source>
</evidence>
<dbReference type="Pfam" id="PF04290">
    <property type="entry name" value="DctQ"/>
    <property type="match status" value="1"/>
</dbReference>
<comment type="subunit">
    <text evidence="9">The complex comprises the extracytoplasmic solute receptor protein and the two transmembrane proteins.</text>
</comment>
<comment type="caution">
    <text evidence="11">The sequence shown here is derived from an EMBL/GenBank/DDBJ whole genome shotgun (WGS) entry which is preliminary data.</text>
</comment>
<comment type="similarity">
    <text evidence="8 9">Belongs to the TRAP transporter small permease family.</text>
</comment>
<keyword evidence="5 9" id="KW-0812">Transmembrane</keyword>
<dbReference type="GO" id="GO:0005886">
    <property type="term" value="C:plasma membrane"/>
    <property type="evidence" value="ECO:0007669"/>
    <property type="project" value="UniProtKB-SubCell"/>
</dbReference>
<keyword evidence="2 9" id="KW-0813">Transport</keyword>
<keyword evidence="7 9" id="KW-0472">Membrane</keyword>
<dbReference type="GO" id="GO:0022857">
    <property type="term" value="F:transmembrane transporter activity"/>
    <property type="evidence" value="ECO:0007669"/>
    <property type="project" value="UniProtKB-UniRule"/>
</dbReference>
<dbReference type="PANTHER" id="PTHR35011:SF10">
    <property type="entry name" value="TRAP TRANSPORTER SMALL PERMEASE PROTEIN"/>
    <property type="match status" value="1"/>
</dbReference>
<comment type="function">
    <text evidence="9">Part of the tripartite ATP-independent periplasmic (TRAP) transport system.</text>
</comment>
<evidence type="ECO:0000313" key="11">
    <source>
        <dbReference type="EMBL" id="PPC75698.1"/>
    </source>
</evidence>
<name>A0A2S5KLL9_9PROT</name>
<evidence type="ECO:0000256" key="6">
    <source>
        <dbReference type="ARBA" id="ARBA00022989"/>
    </source>
</evidence>
<dbReference type="AlphaFoldDB" id="A0A2S5KLL9"/>
<reference evidence="11 12" key="1">
    <citation type="submission" date="2018-02" db="EMBL/GenBank/DDBJ databases">
        <title>novel marine gammaproteobacteria from coastal saline agro ecosystem.</title>
        <authorList>
            <person name="Krishnan R."/>
            <person name="Ramesh Kumar N."/>
        </authorList>
    </citation>
    <scope>NUCLEOTIDE SEQUENCE [LARGE SCALE GENOMIC DNA]</scope>
    <source>
        <strain evidence="11 12">228</strain>
    </source>
</reference>
<dbReference type="Proteomes" id="UP000238196">
    <property type="component" value="Unassembled WGS sequence"/>
</dbReference>
<evidence type="ECO:0000259" key="10">
    <source>
        <dbReference type="Pfam" id="PF04290"/>
    </source>
</evidence>
<feature type="transmembrane region" description="Helical" evidence="9">
    <location>
        <begin position="151"/>
        <end position="175"/>
    </location>
</feature>
<dbReference type="PANTHER" id="PTHR35011">
    <property type="entry name" value="2,3-DIKETO-L-GULONATE TRAP TRANSPORTER SMALL PERMEASE PROTEIN YIAM"/>
    <property type="match status" value="1"/>
</dbReference>
<keyword evidence="6 9" id="KW-1133">Transmembrane helix</keyword>
<dbReference type="InterPro" id="IPR055348">
    <property type="entry name" value="DctQ"/>
</dbReference>
<feature type="domain" description="Tripartite ATP-independent periplasmic transporters DctQ component" evidence="10">
    <location>
        <begin position="49"/>
        <end position="178"/>
    </location>
</feature>
<keyword evidence="3" id="KW-1003">Cell membrane</keyword>
<comment type="subcellular location">
    <subcellularLocation>
        <location evidence="1 9">Cell inner membrane</location>
        <topology evidence="1 9">Multi-pass membrane protein</topology>
    </subcellularLocation>
</comment>
<proteinExistence type="inferred from homology"/>
<organism evidence="11 12">
    <name type="scientific">Proteobacteria bacterium 228</name>
    <dbReference type="NCBI Taxonomy" id="2083153"/>
    <lineage>
        <taxon>Bacteria</taxon>
        <taxon>Pseudomonadati</taxon>
        <taxon>Pseudomonadota</taxon>
    </lineage>
</organism>
<dbReference type="InterPro" id="IPR007387">
    <property type="entry name" value="TRAP_DctQ"/>
</dbReference>
<evidence type="ECO:0000313" key="12">
    <source>
        <dbReference type="Proteomes" id="UP000238196"/>
    </source>
</evidence>
<gene>
    <name evidence="11" type="ORF">C4K68_19185</name>
</gene>
<feature type="transmembrane region" description="Helical" evidence="9">
    <location>
        <begin position="110"/>
        <end position="131"/>
    </location>
</feature>
<accession>A0A2S5KLL9</accession>